<keyword evidence="3" id="KW-0677">Repeat</keyword>
<dbReference type="PRINTS" id="PR00320">
    <property type="entry name" value="GPROTEINBRPT"/>
</dbReference>
<dbReference type="EMBL" id="JAAAIP010000005">
    <property type="protein sequence ID" value="KAG0330214.1"/>
    <property type="molecule type" value="Genomic_DNA"/>
</dbReference>
<dbReference type="CDD" id="cd00200">
    <property type="entry name" value="WD40"/>
    <property type="match status" value="1"/>
</dbReference>
<evidence type="ECO:0000256" key="7">
    <source>
        <dbReference type="PROSITE-ProRule" id="PRU00221"/>
    </source>
</evidence>
<dbReference type="GO" id="GO:0003723">
    <property type="term" value="F:RNA binding"/>
    <property type="evidence" value="ECO:0007669"/>
    <property type="project" value="TreeGrafter"/>
</dbReference>
<dbReference type="PROSITE" id="PS50294">
    <property type="entry name" value="WD_REPEATS_REGION"/>
    <property type="match status" value="3"/>
</dbReference>
<dbReference type="InterPro" id="IPR036322">
    <property type="entry name" value="WD40_repeat_dom_sf"/>
</dbReference>
<evidence type="ECO:0000313" key="8">
    <source>
        <dbReference type="EMBL" id="KAG0330214.1"/>
    </source>
</evidence>
<protein>
    <recommendedName>
        <fullName evidence="6">Serine-threonine kinase receptor-associated protein</fullName>
    </recommendedName>
</protein>
<comment type="caution">
    <text evidence="8">The sequence shown here is derived from an EMBL/GenBank/DDBJ whole genome shotgun (WGS) entry which is preliminary data.</text>
</comment>
<evidence type="ECO:0000256" key="5">
    <source>
        <dbReference type="ARBA" id="ARBA00038394"/>
    </source>
</evidence>
<feature type="repeat" description="WD" evidence="7">
    <location>
        <begin position="147"/>
        <end position="188"/>
    </location>
</feature>
<dbReference type="SMART" id="SM00320">
    <property type="entry name" value="WD40"/>
    <property type="match status" value="7"/>
</dbReference>
<dbReference type="AlphaFoldDB" id="A0A9P6RYI5"/>
<evidence type="ECO:0000256" key="2">
    <source>
        <dbReference type="ARBA" id="ARBA00022664"/>
    </source>
</evidence>
<dbReference type="SUPFAM" id="SSF50978">
    <property type="entry name" value="WD40 repeat-like"/>
    <property type="match status" value="1"/>
</dbReference>
<proteinExistence type="inferred from homology"/>
<comment type="similarity">
    <text evidence="5">Belongs to the WD repeat STRAP family.</text>
</comment>
<dbReference type="InterPro" id="IPR015943">
    <property type="entry name" value="WD40/YVTN_repeat-like_dom_sf"/>
</dbReference>
<evidence type="ECO:0000256" key="6">
    <source>
        <dbReference type="ARBA" id="ARBA00040390"/>
    </source>
</evidence>
<evidence type="ECO:0000313" key="9">
    <source>
        <dbReference type="Proteomes" id="UP000738325"/>
    </source>
</evidence>
<dbReference type="OrthoDB" id="408728at2759"/>
<dbReference type="InterPro" id="IPR001680">
    <property type="entry name" value="WD40_rpt"/>
</dbReference>
<keyword evidence="9" id="KW-1185">Reference proteome</keyword>
<dbReference type="GO" id="GO:0000387">
    <property type="term" value="P:spliceosomal snRNP assembly"/>
    <property type="evidence" value="ECO:0007669"/>
    <property type="project" value="TreeGrafter"/>
</dbReference>
<dbReference type="PANTHER" id="PTHR19877:SF13">
    <property type="entry name" value="SERINE-THREONINE KINASE RECEPTOR-ASSOCIATED PROTEIN"/>
    <property type="match status" value="1"/>
</dbReference>
<dbReference type="PROSITE" id="PS50082">
    <property type="entry name" value="WD_REPEATS_2"/>
    <property type="match status" value="3"/>
</dbReference>
<dbReference type="Proteomes" id="UP000738325">
    <property type="component" value="Unassembled WGS sequence"/>
</dbReference>
<dbReference type="InterPro" id="IPR020472">
    <property type="entry name" value="WD40_PAC1"/>
</dbReference>
<evidence type="ECO:0000256" key="4">
    <source>
        <dbReference type="ARBA" id="ARBA00023187"/>
    </source>
</evidence>
<gene>
    <name evidence="8" type="ORF">BGZ99_007075</name>
</gene>
<evidence type="ECO:0000256" key="1">
    <source>
        <dbReference type="ARBA" id="ARBA00022574"/>
    </source>
</evidence>
<dbReference type="Gene3D" id="2.130.10.10">
    <property type="entry name" value="YVTN repeat-like/Quinoprotein amine dehydrogenase"/>
    <property type="match status" value="2"/>
</dbReference>
<feature type="repeat" description="WD" evidence="7">
    <location>
        <begin position="60"/>
        <end position="101"/>
    </location>
</feature>
<keyword evidence="2" id="KW-0507">mRNA processing</keyword>
<sequence length="321" mass="35565">MAMASTPRSIPLTCSGHTRPVVDLQFSRVMSDGSYYMISACKDGNPMLRDGQTGDWIGTFIGHKGAVWSARMSTDVTKAVTASADFTAKVWDTYTGDILHSFPHQHIVRGCDFSGDGSRIVTGGMEKKLRIFDLNRDDLAGQPLLSADGHTSMIRNVVWDGSRNMILSSGDDMEIRVWDPRTFNQVHSCKMDGPIASMELSADGQYITSTTGKSVYFWDAQTYTLRKHIKTEYDVSAVSLHPNHTRFVAGGSSDLWVRIYDFESGRELEVYKGHHGPVHTVSYSPDGELYATGSEDGTIRLWQTTPGKRYGLWQGDGNEDA</sequence>
<feature type="repeat" description="WD" evidence="7">
    <location>
        <begin position="271"/>
        <end position="312"/>
    </location>
</feature>
<dbReference type="PANTHER" id="PTHR19877">
    <property type="entry name" value="EUKARYOTIC TRANSLATION INITIATION FACTOR 3 SUBUNIT I"/>
    <property type="match status" value="1"/>
</dbReference>
<dbReference type="GO" id="GO:0032797">
    <property type="term" value="C:SMN complex"/>
    <property type="evidence" value="ECO:0007669"/>
    <property type="project" value="TreeGrafter"/>
</dbReference>
<keyword evidence="1 7" id="KW-0853">WD repeat</keyword>
<accession>A0A9P6RYI5</accession>
<keyword evidence="4" id="KW-0508">mRNA splicing</keyword>
<evidence type="ECO:0000256" key="3">
    <source>
        <dbReference type="ARBA" id="ARBA00022737"/>
    </source>
</evidence>
<name>A0A9P6RYI5_9FUNG</name>
<organism evidence="8 9">
    <name type="scientific">Dissophora globulifera</name>
    <dbReference type="NCBI Taxonomy" id="979702"/>
    <lineage>
        <taxon>Eukaryota</taxon>
        <taxon>Fungi</taxon>
        <taxon>Fungi incertae sedis</taxon>
        <taxon>Mucoromycota</taxon>
        <taxon>Mortierellomycotina</taxon>
        <taxon>Mortierellomycetes</taxon>
        <taxon>Mortierellales</taxon>
        <taxon>Mortierellaceae</taxon>
        <taxon>Dissophora</taxon>
    </lineage>
</organism>
<dbReference type="Pfam" id="PF00400">
    <property type="entry name" value="WD40"/>
    <property type="match status" value="5"/>
</dbReference>
<reference evidence="8" key="1">
    <citation type="journal article" date="2020" name="Fungal Divers.">
        <title>Resolving the Mortierellaceae phylogeny through synthesis of multi-gene phylogenetics and phylogenomics.</title>
        <authorList>
            <person name="Vandepol N."/>
            <person name="Liber J."/>
            <person name="Desiro A."/>
            <person name="Na H."/>
            <person name="Kennedy M."/>
            <person name="Barry K."/>
            <person name="Grigoriev I.V."/>
            <person name="Miller A.N."/>
            <person name="O'Donnell K."/>
            <person name="Stajich J.E."/>
            <person name="Bonito G."/>
        </authorList>
    </citation>
    <scope>NUCLEOTIDE SEQUENCE</scope>
    <source>
        <strain evidence="8">REB-010B</strain>
    </source>
</reference>